<dbReference type="Gramene" id="Mp4g17540.1">
    <property type="protein sequence ID" value="Mp4g17540.1.cds"/>
    <property type="gene ID" value="Mp4g17540"/>
</dbReference>
<organism evidence="2 3">
    <name type="scientific">Marchantia polymorpha</name>
    <name type="common">Common liverwort</name>
    <name type="synonym">Marchantia aquatica</name>
    <dbReference type="NCBI Taxonomy" id="3197"/>
    <lineage>
        <taxon>Eukaryota</taxon>
        <taxon>Viridiplantae</taxon>
        <taxon>Streptophyta</taxon>
        <taxon>Embryophyta</taxon>
        <taxon>Marchantiophyta</taxon>
        <taxon>Marchantiopsida</taxon>
        <taxon>Marchantiidae</taxon>
        <taxon>Marchantiales</taxon>
        <taxon>Marchantiaceae</taxon>
        <taxon>Marchantia</taxon>
    </lineage>
</organism>
<dbReference type="AlphaFoldDB" id="A0A2R6X1Z5"/>
<dbReference type="Pfam" id="PF14291">
    <property type="entry name" value="DUF4371"/>
    <property type="match status" value="1"/>
</dbReference>
<evidence type="ECO:0000313" key="2">
    <source>
        <dbReference type="EMBL" id="PTQ40134.1"/>
    </source>
</evidence>
<sequence length="409" mass="47369">MMLTSLASKGKCEEYMFVVTLEHVLGLRPTISFYLDSQRDGIWKAYISKGPFQPQFSKCTSVKQLLTLINQHPTDYQCIYLDCALKNATMTSPNIHKYILRAMISCVLEHIVKQIGDNFFCLLIDDAQDESTREQMSLILRSDRFLDMIHVADTRSDLRTQCYSRHGLLLSRVRGQVYDEASNMCENINGLKTIIRREVPSVYYVHCFAHRLQFALMSIVKNHIKICRFFVELSSICVTICASCKRADYFDFVLMLHIMKSVLSKSVILSKALEHKNQDILNFIDLVIVRKYELQEMSSKEGWKTIYEAIQSFCFTINNVEAYMESSYLLMVRLCRNADYITYNHYYRVEIFFNVVDSQLKELMTSQNGDGYLAHAISLFVETKLAQGITTDNIINKFHVLSTRGLQMD</sequence>
<protein>
    <recommendedName>
        <fullName evidence="1">DUF4371 domain-containing protein</fullName>
    </recommendedName>
</protein>
<dbReference type="Proteomes" id="UP000244005">
    <property type="component" value="Unassembled WGS sequence"/>
</dbReference>
<name>A0A2R6X1Z5_MARPO</name>
<dbReference type="OMA" id="CVTICAS"/>
<reference evidence="3" key="1">
    <citation type="journal article" date="2017" name="Cell">
        <title>Insights into land plant evolution garnered from the Marchantia polymorpha genome.</title>
        <authorList>
            <person name="Bowman J.L."/>
            <person name="Kohchi T."/>
            <person name="Yamato K.T."/>
            <person name="Jenkins J."/>
            <person name="Shu S."/>
            <person name="Ishizaki K."/>
            <person name="Yamaoka S."/>
            <person name="Nishihama R."/>
            <person name="Nakamura Y."/>
            <person name="Berger F."/>
            <person name="Adam C."/>
            <person name="Aki S.S."/>
            <person name="Althoff F."/>
            <person name="Araki T."/>
            <person name="Arteaga-Vazquez M.A."/>
            <person name="Balasubrmanian S."/>
            <person name="Barry K."/>
            <person name="Bauer D."/>
            <person name="Boehm C.R."/>
            <person name="Briginshaw L."/>
            <person name="Caballero-Perez J."/>
            <person name="Catarino B."/>
            <person name="Chen F."/>
            <person name="Chiyoda S."/>
            <person name="Chovatia M."/>
            <person name="Davies K.M."/>
            <person name="Delmans M."/>
            <person name="Demura T."/>
            <person name="Dierschke T."/>
            <person name="Dolan L."/>
            <person name="Dorantes-Acosta A.E."/>
            <person name="Eklund D.M."/>
            <person name="Florent S.N."/>
            <person name="Flores-Sandoval E."/>
            <person name="Fujiyama A."/>
            <person name="Fukuzawa H."/>
            <person name="Galik B."/>
            <person name="Grimanelli D."/>
            <person name="Grimwood J."/>
            <person name="Grossniklaus U."/>
            <person name="Hamada T."/>
            <person name="Haseloff J."/>
            <person name="Hetherington A.J."/>
            <person name="Higo A."/>
            <person name="Hirakawa Y."/>
            <person name="Hundley H.N."/>
            <person name="Ikeda Y."/>
            <person name="Inoue K."/>
            <person name="Inoue S.I."/>
            <person name="Ishida S."/>
            <person name="Jia Q."/>
            <person name="Kakita M."/>
            <person name="Kanazawa T."/>
            <person name="Kawai Y."/>
            <person name="Kawashima T."/>
            <person name="Kennedy M."/>
            <person name="Kinose K."/>
            <person name="Kinoshita T."/>
            <person name="Kohara Y."/>
            <person name="Koide E."/>
            <person name="Komatsu K."/>
            <person name="Kopischke S."/>
            <person name="Kubo M."/>
            <person name="Kyozuka J."/>
            <person name="Lagercrantz U."/>
            <person name="Lin S.S."/>
            <person name="Lindquist E."/>
            <person name="Lipzen A.M."/>
            <person name="Lu C.W."/>
            <person name="De Luna E."/>
            <person name="Martienssen R.A."/>
            <person name="Minamino N."/>
            <person name="Mizutani M."/>
            <person name="Mizutani M."/>
            <person name="Mochizuki N."/>
            <person name="Monte I."/>
            <person name="Mosher R."/>
            <person name="Nagasaki H."/>
            <person name="Nakagami H."/>
            <person name="Naramoto S."/>
            <person name="Nishitani K."/>
            <person name="Ohtani M."/>
            <person name="Okamoto T."/>
            <person name="Okumura M."/>
            <person name="Phillips J."/>
            <person name="Pollak B."/>
            <person name="Reinders A."/>
            <person name="Rovekamp M."/>
            <person name="Sano R."/>
            <person name="Sawa S."/>
            <person name="Schmid M.W."/>
            <person name="Shirakawa M."/>
            <person name="Solano R."/>
            <person name="Spunde A."/>
            <person name="Suetsugu N."/>
            <person name="Sugano S."/>
            <person name="Sugiyama A."/>
            <person name="Sun R."/>
            <person name="Suzuki Y."/>
            <person name="Takenaka M."/>
            <person name="Takezawa D."/>
            <person name="Tomogane H."/>
            <person name="Tsuzuki M."/>
            <person name="Ueda T."/>
            <person name="Umeda M."/>
            <person name="Ward J.M."/>
            <person name="Watanabe Y."/>
            <person name="Yazaki K."/>
            <person name="Yokoyama R."/>
            <person name="Yoshitake Y."/>
            <person name="Yotsui I."/>
            <person name="Zachgo S."/>
            <person name="Schmutz J."/>
        </authorList>
    </citation>
    <scope>NUCLEOTIDE SEQUENCE [LARGE SCALE GENOMIC DNA]</scope>
    <source>
        <strain evidence="3">Tak-1</strain>
    </source>
</reference>
<dbReference type="EMBL" id="KZ772713">
    <property type="protein sequence ID" value="PTQ40134.1"/>
    <property type="molecule type" value="Genomic_DNA"/>
</dbReference>
<dbReference type="PANTHER" id="PTHR11697">
    <property type="entry name" value="GENERAL TRANSCRIPTION FACTOR 2-RELATED ZINC FINGER PROTEIN"/>
    <property type="match status" value="1"/>
</dbReference>
<gene>
    <name evidence="2" type="ORF">MARPO_0041s0036</name>
</gene>
<dbReference type="InterPro" id="IPR025398">
    <property type="entry name" value="DUF4371"/>
</dbReference>
<feature type="domain" description="DUF4371" evidence="1">
    <location>
        <begin position="79"/>
        <end position="190"/>
    </location>
</feature>
<proteinExistence type="predicted"/>
<evidence type="ECO:0000313" key="3">
    <source>
        <dbReference type="Proteomes" id="UP000244005"/>
    </source>
</evidence>
<keyword evidence="3" id="KW-1185">Reference proteome</keyword>
<accession>A0A2R6X1Z5</accession>
<dbReference type="OrthoDB" id="1413337at2759"/>
<evidence type="ECO:0000259" key="1">
    <source>
        <dbReference type="Pfam" id="PF14291"/>
    </source>
</evidence>
<dbReference type="PANTHER" id="PTHR11697:SF230">
    <property type="entry name" value="ZINC FINGER, MYM DOMAIN CONTAINING 1"/>
    <property type="match status" value="1"/>
</dbReference>
<dbReference type="InterPro" id="IPR055298">
    <property type="entry name" value="AtLOH3-like"/>
</dbReference>